<dbReference type="SUPFAM" id="SSF46689">
    <property type="entry name" value="Homeodomain-like"/>
    <property type="match status" value="1"/>
</dbReference>
<keyword evidence="3" id="KW-0804">Transcription</keyword>
<evidence type="ECO:0000259" key="6">
    <source>
        <dbReference type="PROSITE" id="PS50110"/>
    </source>
</evidence>
<sequence length="482" mass="56197">MIRTLLVDDEPIVRKGLLHILPWDRHGMSVVADLDGGEKALDLLGREPIDLLVTDLTMPGMSGFELIQEAQARFPEVSIAILTCHQEFQYVQEALRIGALDYIVKTEMDDDKLDRIFGRIASRIEEKRVRRQSPAAKSATADKEGALFVAMQSDCSVGELYAVPWVSERMPNPVSDAEQAWFAELPALDKRDDGADGPVPTNKWFGRWAVVILHHLTMKDRLRELLPVYVRRHIFYLVDRKEGSVVWHDSLRDIMLFEEKAQPPDWEEEWDSFRWIADDRAWQELQERIRMQRPEPSALCGAIYRTVRCWRGIRRFSEIERYVTQARTLRMWTDWQLWLARLRRDLKRALEGPEANREHSLRILQSIQGVQRRLAEGITQEEAAASIHFSRGYYSDCFKRTIGVTFNDFMRELRIDRARMWLTCTDVPVHEISRRCGFADEPYFRKLFREETGLAAKEYRAMPEAAEEYGLRCIGNADIRLL</sequence>
<gene>
    <name evidence="7" type="ORF">HH215_28805</name>
</gene>
<dbReference type="Gene3D" id="3.40.50.2300">
    <property type="match status" value="1"/>
</dbReference>
<dbReference type="CDD" id="cd17536">
    <property type="entry name" value="REC_YesN-like"/>
    <property type="match status" value="1"/>
</dbReference>
<dbReference type="GO" id="GO:0000160">
    <property type="term" value="P:phosphorelay signal transduction system"/>
    <property type="evidence" value="ECO:0007669"/>
    <property type="project" value="InterPro"/>
</dbReference>
<dbReference type="PROSITE" id="PS50110">
    <property type="entry name" value="RESPONSE_REGULATORY"/>
    <property type="match status" value="1"/>
</dbReference>
<dbReference type="SUPFAM" id="SSF52172">
    <property type="entry name" value="CheY-like"/>
    <property type="match status" value="1"/>
</dbReference>
<dbReference type="InterPro" id="IPR018060">
    <property type="entry name" value="HTH_AraC"/>
</dbReference>
<feature type="modified residue" description="4-aspartylphosphate" evidence="4">
    <location>
        <position position="55"/>
    </location>
</feature>
<accession>A0A7Z2VPJ2</accession>
<name>A0A7Z2VPJ2_9BACL</name>
<keyword evidence="8" id="KW-1185">Reference proteome</keyword>
<dbReference type="InterPro" id="IPR001789">
    <property type="entry name" value="Sig_transdc_resp-reg_receiver"/>
</dbReference>
<evidence type="ECO:0000313" key="7">
    <source>
        <dbReference type="EMBL" id="QJD86777.1"/>
    </source>
</evidence>
<dbReference type="PROSITE" id="PS00041">
    <property type="entry name" value="HTH_ARAC_FAMILY_1"/>
    <property type="match status" value="1"/>
</dbReference>
<keyword evidence="1" id="KW-0805">Transcription regulation</keyword>
<dbReference type="RefSeq" id="WP_169283023.1">
    <property type="nucleotide sequence ID" value="NZ_CP051680.1"/>
</dbReference>
<dbReference type="Pfam" id="PF12833">
    <property type="entry name" value="HTH_18"/>
    <property type="match status" value="1"/>
</dbReference>
<protein>
    <submittedName>
        <fullName evidence="7">Response regulator</fullName>
    </submittedName>
</protein>
<dbReference type="Proteomes" id="UP000502248">
    <property type="component" value="Chromosome"/>
</dbReference>
<dbReference type="InterPro" id="IPR018062">
    <property type="entry name" value="HTH_AraC-typ_CS"/>
</dbReference>
<evidence type="ECO:0000256" key="1">
    <source>
        <dbReference type="ARBA" id="ARBA00023015"/>
    </source>
</evidence>
<evidence type="ECO:0000259" key="5">
    <source>
        <dbReference type="PROSITE" id="PS01124"/>
    </source>
</evidence>
<dbReference type="InterPro" id="IPR009057">
    <property type="entry name" value="Homeodomain-like_sf"/>
</dbReference>
<dbReference type="PROSITE" id="PS01124">
    <property type="entry name" value="HTH_ARAC_FAMILY_2"/>
    <property type="match status" value="1"/>
</dbReference>
<evidence type="ECO:0000256" key="3">
    <source>
        <dbReference type="ARBA" id="ARBA00023163"/>
    </source>
</evidence>
<organism evidence="7 8">
    <name type="scientific">Cohnella herbarum</name>
    <dbReference type="NCBI Taxonomy" id="2728023"/>
    <lineage>
        <taxon>Bacteria</taxon>
        <taxon>Bacillati</taxon>
        <taxon>Bacillota</taxon>
        <taxon>Bacilli</taxon>
        <taxon>Bacillales</taxon>
        <taxon>Paenibacillaceae</taxon>
        <taxon>Cohnella</taxon>
    </lineage>
</organism>
<keyword evidence="4" id="KW-0597">Phosphoprotein</keyword>
<dbReference type="AlphaFoldDB" id="A0A7Z2VPJ2"/>
<feature type="domain" description="HTH araC/xylS-type" evidence="5">
    <location>
        <begin position="364"/>
        <end position="462"/>
    </location>
</feature>
<dbReference type="SMART" id="SM00448">
    <property type="entry name" value="REC"/>
    <property type="match status" value="1"/>
</dbReference>
<dbReference type="GO" id="GO:0003700">
    <property type="term" value="F:DNA-binding transcription factor activity"/>
    <property type="evidence" value="ECO:0007669"/>
    <property type="project" value="InterPro"/>
</dbReference>
<dbReference type="Gene3D" id="1.10.10.60">
    <property type="entry name" value="Homeodomain-like"/>
    <property type="match status" value="2"/>
</dbReference>
<dbReference type="InterPro" id="IPR011006">
    <property type="entry name" value="CheY-like_superfamily"/>
</dbReference>
<feature type="domain" description="Response regulatory" evidence="6">
    <location>
        <begin position="3"/>
        <end position="120"/>
    </location>
</feature>
<dbReference type="PANTHER" id="PTHR43280">
    <property type="entry name" value="ARAC-FAMILY TRANSCRIPTIONAL REGULATOR"/>
    <property type="match status" value="1"/>
</dbReference>
<dbReference type="KEGG" id="cheb:HH215_28805"/>
<dbReference type="SMART" id="SM00342">
    <property type="entry name" value="HTH_ARAC"/>
    <property type="match status" value="1"/>
</dbReference>
<proteinExistence type="predicted"/>
<dbReference type="GO" id="GO:0043565">
    <property type="term" value="F:sequence-specific DNA binding"/>
    <property type="evidence" value="ECO:0007669"/>
    <property type="project" value="InterPro"/>
</dbReference>
<keyword evidence="2" id="KW-0238">DNA-binding</keyword>
<reference evidence="7 8" key="1">
    <citation type="submission" date="2020-04" db="EMBL/GenBank/DDBJ databases">
        <title>Genome sequencing of novel species.</title>
        <authorList>
            <person name="Heo J."/>
            <person name="Kim S.-J."/>
            <person name="Kim J.-S."/>
            <person name="Hong S.-B."/>
            <person name="Kwon S.-W."/>
        </authorList>
    </citation>
    <scope>NUCLEOTIDE SEQUENCE [LARGE SCALE GENOMIC DNA]</scope>
    <source>
        <strain evidence="7 8">MFER-1</strain>
    </source>
</reference>
<evidence type="ECO:0000313" key="8">
    <source>
        <dbReference type="Proteomes" id="UP000502248"/>
    </source>
</evidence>
<dbReference type="PANTHER" id="PTHR43280:SF28">
    <property type="entry name" value="HTH-TYPE TRANSCRIPTIONAL ACTIVATOR RHAS"/>
    <property type="match status" value="1"/>
</dbReference>
<dbReference type="Pfam" id="PF00072">
    <property type="entry name" value="Response_reg"/>
    <property type="match status" value="1"/>
</dbReference>
<evidence type="ECO:0000256" key="2">
    <source>
        <dbReference type="ARBA" id="ARBA00023125"/>
    </source>
</evidence>
<evidence type="ECO:0000256" key="4">
    <source>
        <dbReference type="PROSITE-ProRule" id="PRU00169"/>
    </source>
</evidence>
<dbReference type="EMBL" id="CP051680">
    <property type="protein sequence ID" value="QJD86777.1"/>
    <property type="molecule type" value="Genomic_DNA"/>
</dbReference>